<dbReference type="SMART" id="SM00892">
    <property type="entry name" value="Endonuclease_NS"/>
    <property type="match status" value="1"/>
</dbReference>
<keyword evidence="2" id="KW-0378">Hydrolase</keyword>
<name>A0ABW4B8W8_9LACO</name>
<accession>A0ABW4B8W8</accession>
<dbReference type="Gene3D" id="3.40.570.10">
    <property type="entry name" value="Extracellular Endonuclease, subunit A"/>
    <property type="match status" value="1"/>
</dbReference>
<reference evidence="3" key="1">
    <citation type="journal article" date="2019" name="Int. J. Syst. Evol. Microbiol.">
        <title>The Global Catalogue of Microorganisms (GCM) 10K type strain sequencing project: providing services to taxonomists for standard genome sequencing and annotation.</title>
        <authorList>
            <consortium name="The Broad Institute Genomics Platform"/>
            <consortium name="The Broad Institute Genome Sequencing Center for Infectious Disease"/>
            <person name="Wu L."/>
            <person name="Ma J."/>
        </authorList>
    </citation>
    <scope>NUCLEOTIDE SEQUENCE [LARGE SCALE GENOMIC DNA]</scope>
    <source>
        <strain evidence="3">CCM 8911</strain>
    </source>
</reference>
<dbReference type="RefSeq" id="WP_125586227.1">
    <property type="nucleotide sequence ID" value="NZ_JBHTMO010000023.1"/>
</dbReference>
<keyword evidence="3" id="KW-1185">Reference proteome</keyword>
<dbReference type="GO" id="GO:0004519">
    <property type="term" value="F:endonuclease activity"/>
    <property type="evidence" value="ECO:0007669"/>
    <property type="project" value="UniProtKB-KW"/>
</dbReference>
<sequence length="262" mass="28883">MRTSRRRHSTIGLATAVIVALVAWGAQKLNQPMNQPAAPAQSQAQTASYSQLAALTYQSGRSPVLTVNHDRAALDLADWAGPAIKYGNLDSLNRTTTNVGYLNRQTLIRSAGRPSQTFEPTGWHNRYSVIDGKRVNRQNRGHLIAYTLSGNLSASGSYDPGALGSSDNPKNLATQTEFANQVLMQPYEEQVRQALAANAKVIYQVTTVFRGRELMPRGYWLQAKGTNGLDFNVFIYNVQTDIRYDYATGRSVVDHQIQVPTP</sequence>
<dbReference type="Proteomes" id="UP001597249">
    <property type="component" value="Unassembled WGS sequence"/>
</dbReference>
<keyword evidence="2" id="KW-0255">Endonuclease</keyword>
<evidence type="ECO:0000313" key="2">
    <source>
        <dbReference type="EMBL" id="MFD1393425.1"/>
    </source>
</evidence>
<keyword evidence="2" id="KW-0540">Nuclease</keyword>
<dbReference type="EMBL" id="JBHTMO010000023">
    <property type="protein sequence ID" value="MFD1393425.1"/>
    <property type="molecule type" value="Genomic_DNA"/>
</dbReference>
<dbReference type="Pfam" id="PF01223">
    <property type="entry name" value="Endonuclease_NS"/>
    <property type="match status" value="1"/>
</dbReference>
<dbReference type="InterPro" id="IPR044929">
    <property type="entry name" value="DNA/RNA_non-sp_Endonuclease_sf"/>
</dbReference>
<dbReference type="InterPro" id="IPR001604">
    <property type="entry name" value="Endo_G_ENPP1-like_dom"/>
</dbReference>
<evidence type="ECO:0000259" key="1">
    <source>
        <dbReference type="SMART" id="SM00892"/>
    </source>
</evidence>
<protein>
    <submittedName>
        <fullName evidence="2">DNA/RNA non-specific endonuclease</fullName>
    </submittedName>
</protein>
<feature type="domain" description="DNA/RNA non-specific endonuclease/pyrophosphatase/phosphodiesterase" evidence="1">
    <location>
        <begin position="78"/>
        <end position="253"/>
    </location>
</feature>
<comment type="caution">
    <text evidence="2">The sequence shown here is derived from an EMBL/GenBank/DDBJ whole genome shotgun (WGS) entry which is preliminary data.</text>
</comment>
<evidence type="ECO:0000313" key="3">
    <source>
        <dbReference type="Proteomes" id="UP001597249"/>
    </source>
</evidence>
<organism evidence="2 3">
    <name type="scientific">Lacticaseibacillus jixianensis</name>
    <dbReference type="NCBI Taxonomy" id="2486012"/>
    <lineage>
        <taxon>Bacteria</taxon>
        <taxon>Bacillati</taxon>
        <taxon>Bacillota</taxon>
        <taxon>Bacilli</taxon>
        <taxon>Lactobacillales</taxon>
        <taxon>Lactobacillaceae</taxon>
        <taxon>Lacticaseibacillus</taxon>
    </lineage>
</organism>
<gene>
    <name evidence="2" type="ORF">ACFQ3L_07555</name>
</gene>
<proteinExistence type="predicted"/>